<organism evidence="1 2">
    <name type="scientific">Streptantibioticus rubrisoli</name>
    <dbReference type="NCBI Taxonomy" id="1387313"/>
    <lineage>
        <taxon>Bacteria</taxon>
        <taxon>Bacillati</taxon>
        <taxon>Actinomycetota</taxon>
        <taxon>Actinomycetes</taxon>
        <taxon>Kitasatosporales</taxon>
        <taxon>Streptomycetaceae</taxon>
        <taxon>Streptantibioticus</taxon>
    </lineage>
</organism>
<protein>
    <submittedName>
        <fullName evidence="1">Uncharacterized protein</fullName>
    </submittedName>
</protein>
<dbReference type="RefSeq" id="WP_255931323.1">
    <property type="nucleotide sequence ID" value="NZ_JANFNH010000038.1"/>
</dbReference>
<evidence type="ECO:0000313" key="1">
    <source>
        <dbReference type="EMBL" id="MCQ4045199.1"/>
    </source>
</evidence>
<evidence type="ECO:0000313" key="2">
    <source>
        <dbReference type="Proteomes" id="UP001206206"/>
    </source>
</evidence>
<gene>
    <name evidence="1" type="ORF">NON19_24990</name>
</gene>
<name>A0ABT1PIL6_9ACTN</name>
<dbReference type="EMBL" id="JANFNH010000038">
    <property type="protein sequence ID" value="MCQ4045199.1"/>
    <property type="molecule type" value="Genomic_DNA"/>
</dbReference>
<proteinExistence type="predicted"/>
<reference evidence="1 2" key="1">
    <citation type="submission" date="2022-06" db="EMBL/GenBank/DDBJ databases">
        <title>Draft genome sequence of type strain Streptomyces rubrisoli DSM 42083.</title>
        <authorList>
            <person name="Duangmal K."/>
            <person name="Klaysubun C."/>
        </authorList>
    </citation>
    <scope>NUCLEOTIDE SEQUENCE [LARGE SCALE GENOMIC DNA]</scope>
    <source>
        <strain evidence="1 2">DSM 42083</strain>
    </source>
</reference>
<keyword evidence="2" id="KW-1185">Reference proteome</keyword>
<sequence>MDINTLLRQLADEYKPYSGLSPKEFLRAGDLAVAGSVIFSEPDPAEWSMCDGVPHGRWPVYVGVSESGHVTLAALLLAEPEVIAEAEFEDAYEDHQPLSEDIGLLWDETAMHSLRFGGPRSADFPDLDAFVKHAEAALAAAPVPWVEIPANPETGSNVLAFPVCADSANCWAGRDADGKLVCVLCVSD</sequence>
<dbReference type="Proteomes" id="UP001206206">
    <property type="component" value="Unassembled WGS sequence"/>
</dbReference>
<comment type="caution">
    <text evidence="1">The sequence shown here is derived from an EMBL/GenBank/DDBJ whole genome shotgun (WGS) entry which is preliminary data.</text>
</comment>
<accession>A0ABT1PIL6</accession>